<protein>
    <submittedName>
        <fullName evidence="4">Colanic acid biosynthesis acetyltransferase WcaF</fullName>
    </submittedName>
</protein>
<organism evidence="4 5">
    <name type="scientific">Runella slithyformis (strain ATCC 29530 / DSM 19594 / LMG 11500 / NCIMB 11436 / LSU 4)</name>
    <dbReference type="NCBI Taxonomy" id="761193"/>
    <lineage>
        <taxon>Bacteria</taxon>
        <taxon>Pseudomonadati</taxon>
        <taxon>Bacteroidota</taxon>
        <taxon>Cytophagia</taxon>
        <taxon>Cytophagales</taxon>
        <taxon>Spirosomataceae</taxon>
        <taxon>Runella</taxon>
    </lineage>
</organism>
<keyword evidence="3" id="KW-1133">Transmembrane helix</keyword>
<dbReference type="AlphaFoldDB" id="A0A7U3ZKW4"/>
<gene>
    <name evidence="4" type="ordered locus">Runsl_2656</name>
</gene>
<evidence type="ECO:0000256" key="2">
    <source>
        <dbReference type="ARBA" id="ARBA00022679"/>
    </source>
</evidence>
<reference evidence="5" key="1">
    <citation type="submission" date="2011-06" db="EMBL/GenBank/DDBJ databases">
        <title>The complete genome of chromosome of Runella slithyformis DSM 19594.</title>
        <authorList>
            <consortium name="US DOE Joint Genome Institute (JGI-PGF)"/>
            <person name="Lucas S."/>
            <person name="Han J."/>
            <person name="Lapidus A."/>
            <person name="Bruce D."/>
            <person name="Goodwin L."/>
            <person name="Pitluck S."/>
            <person name="Peters L."/>
            <person name="Kyrpides N."/>
            <person name="Mavromatis K."/>
            <person name="Ivanova N."/>
            <person name="Ovchinnikova G."/>
            <person name="Zhang X."/>
            <person name="Misra M."/>
            <person name="Detter J.C."/>
            <person name="Tapia R."/>
            <person name="Han C."/>
            <person name="Land M."/>
            <person name="Hauser L."/>
            <person name="Markowitz V."/>
            <person name="Cheng J.-F."/>
            <person name="Hugenholtz P."/>
            <person name="Woyke T."/>
            <person name="Wu D."/>
            <person name="Tindall B."/>
            <person name="Faehrich R."/>
            <person name="Brambilla E."/>
            <person name="Klenk H.-P."/>
            <person name="Eisen J.A."/>
        </authorList>
    </citation>
    <scope>NUCLEOTIDE SEQUENCE [LARGE SCALE GENOMIC DNA]</scope>
    <source>
        <strain evidence="5">ATCC 29530 / DSM 19594 / LMG 11500 / NCIMB 11436 / LSU 4</strain>
    </source>
</reference>
<dbReference type="InterPro" id="IPR051159">
    <property type="entry name" value="Hexapeptide_acetyltransf"/>
</dbReference>
<feature type="transmembrane region" description="Helical" evidence="3">
    <location>
        <begin position="31"/>
        <end position="51"/>
    </location>
</feature>
<evidence type="ECO:0000256" key="3">
    <source>
        <dbReference type="SAM" id="Phobius"/>
    </source>
</evidence>
<keyword evidence="2" id="KW-0808">Transferase</keyword>
<dbReference type="NCBIfam" id="NF007797">
    <property type="entry name" value="PRK10502.1"/>
    <property type="match status" value="1"/>
</dbReference>
<evidence type="ECO:0000313" key="5">
    <source>
        <dbReference type="Proteomes" id="UP000000493"/>
    </source>
</evidence>
<comment type="similarity">
    <text evidence="1">Belongs to the transferase hexapeptide repeat family.</text>
</comment>
<keyword evidence="3" id="KW-0472">Membrane</keyword>
<dbReference type="CDD" id="cd05825">
    <property type="entry name" value="LbH_wcaF_like"/>
    <property type="match status" value="1"/>
</dbReference>
<dbReference type="KEGG" id="rsi:Runsl_2656"/>
<dbReference type="PANTHER" id="PTHR23416:SF23">
    <property type="entry name" value="ACETYLTRANSFERASE C18B11.09C-RELATED"/>
    <property type="match status" value="1"/>
</dbReference>
<dbReference type="Gene3D" id="2.160.10.10">
    <property type="entry name" value="Hexapeptide repeat proteins"/>
    <property type="match status" value="1"/>
</dbReference>
<dbReference type="EMBL" id="CP002859">
    <property type="protein sequence ID" value="AEI49056.1"/>
    <property type="molecule type" value="Genomic_DNA"/>
</dbReference>
<dbReference type="GO" id="GO:0005829">
    <property type="term" value="C:cytosol"/>
    <property type="evidence" value="ECO:0007669"/>
    <property type="project" value="TreeGrafter"/>
</dbReference>
<dbReference type="SUPFAM" id="SSF51161">
    <property type="entry name" value="Trimeric LpxA-like enzymes"/>
    <property type="match status" value="1"/>
</dbReference>
<keyword evidence="3" id="KW-0812">Transmembrane</keyword>
<keyword evidence="5" id="KW-1185">Reference proteome</keyword>
<proteinExistence type="inferred from homology"/>
<dbReference type="PANTHER" id="PTHR23416">
    <property type="entry name" value="SIALIC ACID SYNTHASE-RELATED"/>
    <property type="match status" value="1"/>
</dbReference>
<reference evidence="4 5" key="2">
    <citation type="journal article" date="2012" name="Stand. Genomic Sci.">
        <title>Complete genome sequence of the aquatic bacterium Runella slithyformis type strain (LSU 4(T)).</title>
        <authorList>
            <person name="Copeland A."/>
            <person name="Zhang X."/>
            <person name="Misra M."/>
            <person name="Lapidus A."/>
            <person name="Nolan M."/>
            <person name="Lucas S."/>
            <person name="Deshpande S."/>
            <person name="Cheng J.F."/>
            <person name="Tapia R."/>
            <person name="Goodwin L.A."/>
            <person name="Pitluck S."/>
            <person name="Liolios K."/>
            <person name="Pagani I."/>
            <person name="Ivanova N."/>
            <person name="Mikhailova N."/>
            <person name="Pati A."/>
            <person name="Chen A."/>
            <person name="Palaniappan K."/>
            <person name="Land M."/>
            <person name="Hauser L."/>
            <person name="Pan C."/>
            <person name="Jeffries C.D."/>
            <person name="Detter J.C."/>
            <person name="Brambilla E.M."/>
            <person name="Rohde M."/>
            <person name="Djao O.D."/>
            <person name="Goker M."/>
            <person name="Sikorski J."/>
            <person name="Tindall B.J."/>
            <person name="Woyke T."/>
            <person name="Bristow J."/>
            <person name="Eisen J.A."/>
            <person name="Markowitz V."/>
            <person name="Hugenholtz P."/>
            <person name="Kyrpides N.C."/>
            <person name="Klenk H.P."/>
            <person name="Mavromatis K."/>
        </authorList>
    </citation>
    <scope>NUCLEOTIDE SEQUENCE [LARGE SCALE GENOMIC DNA]</scope>
    <source>
        <strain evidence="5">ATCC 29530 / DSM 19594 / LMG 11500 / NCIMB 11436 / LSU 4</strain>
    </source>
</reference>
<evidence type="ECO:0000313" key="4">
    <source>
        <dbReference type="EMBL" id="AEI49056.1"/>
    </source>
</evidence>
<name>A0A7U3ZKW4_RUNSL</name>
<dbReference type="InterPro" id="IPR011004">
    <property type="entry name" value="Trimer_LpxA-like_sf"/>
</dbReference>
<dbReference type="RefSeq" id="WP_013928365.1">
    <property type="nucleotide sequence ID" value="NC_015703.1"/>
</dbReference>
<dbReference type="GO" id="GO:0008374">
    <property type="term" value="F:O-acyltransferase activity"/>
    <property type="evidence" value="ECO:0007669"/>
    <property type="project" value="TreeGrafter"/>
</dbReference>
<dbReference type="Proteomes" id="UP000000493">
    <property type="component" value="Chromosome"/>
</dbReference>
<accession>A0A7U3ZKW4</accession>
<evidence type="ECO:0000256" key="1">
    <source>
        <dbReference type="ARBA" id="ARBA00007274"/>
    </source>
</evidence>
<sequence length="191" mass="21486">MNTGKIYQRSTTDLSKYDNSWYKQPPLLKNVLWFVANALFLNSYLLIPVSFKRFILRAFGAKMGKGVMIKPKVNIKYPWLLSIGNDVWIGEEVWIDNLTEVSLGNNVCLSQGAMLLTGNHDYTRSTFDLSVGKIVIEEGVWIGAKAIVCPNVICHSHAVLAVHSVAVKNLEAYGIYQGNPAQWIRERKIEA</sequence>